<protein>
    <submittedName>
        <fullName evidence="1">Uncharacterized protein</fullName>
    </submittedName>
</protein>
<dbReference type="EMBL" id="PQXM01000298">
    <property type="protein sequence ID" value="TGO74209.1"/>
    <property type="molecule type" value="Genomic_DNA"/>
</dbReference>
<dbReference type="AlphaFoldDB" id="A0A4Z1JKC8"/>
<evidence type="ECO:0000313" key="2">
    <source>
        <dbReference type="Proteomes" id="UP000297229"/>
    </source>
</evidence>
<accession>A0A4Z1JKC8</accession>
<gene>
    <name evidence="1" type="ORF">BELL_0300g00140</name>
</gene>
<keyword evidence="2" id="KW-1185">Reference proteome</keyword>
<evidence type="ECO:0000313" key="1">
    <source>
        <dbReference type="EMBL" id="TGO74209.1"/>
    </source>
</evidence>
<comment type="caution">
    <text evidence="1">The sequence shown here is derived from an EMBL/GenBank/DDBJ whole genome shotgun (WGS) entry which is preliminary data.</text>
</comment>
<organism evidence="1 2">
    <name type="scientific">Botrytis elliptica</name>
    <dbReference type="NCBI Taxonomy" id="278938"/>
    <lineage>
        <taxon>Eukaryota</taxon>
        <taxon>Fungi</taxon>
        <taxon>Dikarya</taxon>
        <taxon>Ascomycota</taxon>
        <taxon>Pezizomycotina</taxon>
        <taxon>Leotiomycetes</taxon>
        <taxon>Helotiales</taxon>
        <taxon>Sclerotiniaceae</taxon>
        <taxon>Botrytis</taxon>
    </lineage>
</organism>
<reference evidence="1 2" key="1">
    <citation type="submission" date="2017-12" db="EMBL/GenBank/DDBJ databases">
        <title>Comparative genomics of Botrytis spp.</title>
        <authorList>
            <person name="Valero-Jimenez C.A."/>
            <person name="Tapia P."/>
            <person name="Veloso J."/>
            <person name="Silva-Moreno E."/>
            <person name="Staats M."/>
            <person name="Valdes J.H."/>
            <person name="Van Kan J.A.L."/>
        </authorList>
    </citation>
    <scope>NUCLEOTIDE SEQUENCE [LARGE SCALE GENOMIC DNA]</scope>
    <source>
        <strain evidence="1 2">Be9601</strain>
    </source>
</reference>
<name>A0A4Z1JKC8_9HELO</name>
<sequence>MSRALEHPRMFDDFESLGCSKVHIKRSWNGRSDLPISFVVMNNVTWRTLVVVEINPSLNGAG</sequence>
<proteinExistence type="predicted"/>
<dbReference type="Proteomes" id="UP000297229">
    <property type="component" value="Unassembled WGS sequence"/>
</dbReference>